<dbReference type="OrthoDB" id="839655at2"/>
<name>A0A1W2H3M3_9BACT</name>
<accession>A0A1W2H3M3</accession>
<dbReference type="RefSeq" id="WP_084120422.1">
    <property type="nucleotide sequence ID" value="NZ_LT838813.1"/>
</dbReference>
<dbReference type="Proteomes" id="UP000192333">
    <property type="component" value="Chromosome I"/>
</dbReference>
<protein>
    <submittedName>
        <fullName evidence="1">Uncharacterized protein</fullName>
    </submittedName>
</protein>
<dbReference type="AlphaFoldDB" id="A0A1W2H3M3"/>
<evidence type="ECO:0000313" key="1">
    <source>
        <dbReference type="EMBL" id="SMD43535.1"/>
    </source>
</evidence>
<sequence>MMKYVIKLEINGIEFQIKTLAGSEREAKDKAWDVIIERTSFISIRPEAIMEVNRSFSQKMVTGFKSALLF</sequence>
<dbReference type="EMBL" id="LT838813">
    <property type="protein sequence ID" value="SMD43535.1"/>
    <property type="molecule type" value="Genomic_DNA"/>
</dbReference>
<keyword evidence="2" id="KW-1185">Reference proteome</keyword>
<evidence type="ECO:0000313" key="2">
    <source>
        <dbReference type="Proteomes" id="UP000192333"/>
    </source>
</evidence>
<gene>
    <name evidence="1" type="ORF">SAMN00777080_2128</name>
</gene>
<proteinExistence type="predicted"/>
<organism evidence="1 2">
    <name type="scientific">Aquiflexum balticum DSM 16537</name>
    <dbReference type="NCBI Taxonomy" id="758820"/>
    <lineage>
        <taxon>Bacteria</taxon>
        <taxon>Pseudomonadati</taxon>
        <taxon>Bacteroidota</taxon>
        <taxon>Cytophagia</taxon>
        <taxon>Cytophagales</taxon>
        <taxon>Cyclobacteriaceae</taxon>
        <taxon>Aquiflexum</taxon>
    </lineage>
</organism>
<reference evidence="2" key="1">
    <citation type="submission" date="2017-04" db="EMBL/GenBank/DDBJ databases">
        <authorList>
            <person name="Varghese N."/>
            <person name="Submissions S."/>
        </authorList>
    </citation>
    <scope>NUCLEOTIDE SEQUENCE [LARGE SCALE GENOMIC DNA]</scope>
    <source>
        <strain evidence="2">DSM 16537</strain>
    </source>
</reference>